<gene>
    <name evidence="1" type="ORF">IW19_02580</name>
</gene>
<keyword evidence="2" id="KW-1185">Reference proteome</keyword>
<comment type="caution">
    <text evidence="1">The sequence shown here is derived from an EMBL/GenBank/DDBJ whole genome shotgun (WGS) entry which is preliminary data.</text>
</comment>
<evidence type="ECO:0000313" key="2">
    <source>
        <dbReference type="Proteomes" id="UP000028715"/>
    </source>
</evidence>
<evidence type="ECO:0000313" key="1">
    <source>
        <dbReference type="EMBL" id="KFF04482.1"/>
    </source>
</evidence>
<dbReference type="AlphaFoldDB" id="A0A085ZJ68"/>
<proteinExistence type="predicted"/>
<evidence type="ECO:0008006" key="3">
    <source>
        <dbReference type="Google" id="ProtNLM"/>
    </source>
</evidence>
<dbReference type="InterPro" id="IPR011335">
    <property type="entry name" value="Restrct_endonuc-II-like"/>
</dbReference>
<accession>A0A085ZJ68</accession>
<dbReference type="STRING" id="362418.IW19_02580"/>
<dbReference type="EMBL" id="JPRL01000001">
    <property type="protein sequence ID" value="KFF04482.1"/>
    <property type="molecule type" value="Genomic_DNA"/>
</dbReference>
<reference evidence="1 2" key="1">
    <citation type="submission" date="2014-07" db="EMBL/GenBank/DDBJ databases">
        <title>Genome of Flavobacterium reichenbachii LMG 25512.</title>
        <authorList>
            <person name="Stropko S.J."/>
            <person name="Pipes S.E."/>
            <person name="Newman J.D."/>
        </authorList>
    </citation>
    <scope>NUCLEOTIDE SEQUENCE [LARGE SCALE GENOMIC DNA]</scope>
    <source>
        <strain evidence="1 2">LMG 25512</strain>
    </source>
</reference>
<name>A0A085ZJ68_9FLAO</name>
<protein>
    <recommendedName>
        <fullName evidence="3">NERD domain-containing protein</fullName>
    </recommendedName>
</protein>
<organism evidence="1 2">
    <name type="scientific">Flavobacterium reichenbachii</name>
    <dbReference type="NCBI Taxonomy" id="362418"/>
    <lineage>
        <taxon>Bacteria</taxon>
        <taxon>Pseudomonadati</taxon>
        <taxon>Bacteroidota</taxon>
        <taxon>Flavobacteriia</taxon>
        <taxon>Flavobacteriales</taxon>
        <taxon>Flavobacteriaceae</taxon>
        <taxon>Flavobacterium</taxon>
    </lineage>
</organism>
<dbReference type="SUPFAM" id="SSF52980">
    <property type="entry name" value="Restriction endonuclease-like"/>
    <property type="match status" value="1"/>
</dbReference>
<dbReference type="OrthoDB" id="735874at2"/>
<dbReference type="RefSeq" id="WP_035680794.1">
    <property type="nucleotide sequence ID" value="NZ_JPRL01000001.1"/>
</dbReference>
<dbReference type="eggNOG" id="ENOG502Z8VF">
    <property type="taxonomic scope" value="Bacteria"/>
</dbReference>
<dbReference type="Proteomes" id="UP000028715">
    <property type="component" value="Unassembled WGS sequence"/>
</dbReference>
<sequence>MTIIEKILDSNGPMMSSKLVEILETTEKISKNTASQKVSRDNSIIKIKGFYSSGQSFCYLEKHISDISFFDLLLKSMEENGKKYWYCINAIKMNGGIISQKYLECYTNYPVIALKSHLPFKIVMQNFVSSGILIFDNDHYLISPKFNQSYSNYTQYNTIEMIKDDILNNFHNYVKNIGLISYNTGKKFSEFGKFNWCFTGVCPVNALKTNNKFGFLIADILFGHSIYEKDVTFFIEKIKTVQSFQNASKILPFILVDDIEPKALELLKKNGIIVGFIRELFGQKYADTLKNLVSVLNNAGASLKNDPDKYLDLISELKKYNEGLANNIKGTLFEFVIGHIHSVDSNNSIDLGREIFENNGKHEIDVLAVYNDKIIFAECKATNSSTSVEKIEKWKNQKIPAFRKWAEKQETWKNKKLEFEYWSTNGYDNEAENILKSISESAKKFKISYFSGADIRKRTLQMKDKKLKEAVDNFFLKTNL</sequence>